<keyword evidence="2" id="KW-1003">Cell membrane</keyword>
<dbReference type="Pfam" id="PF13807">
    <property type="entry name" value="GNVR"/>
    <property type="match status" value="1"/>
</dbReference>
<evidence type="ECO:0000256" key="3">
    <source>
        <dbReference type="ARBA" id="ARBA00022692"/>
    </source>
</evidence>
<dbReference type="Proteomes" id="UP000658258">
    <property type="component" value="Unassembled WGS sequence"/>
</dbReference>
<gene>
    <name evidence="9" type="ORF">GCM10011340_05060</name>
</gene>
<evidence type="ECO:0000259" key="7">
    <source>
        <dbReference type="Pfam" id="PF02706"/>
    </source>
</evidence>
<feature type="transmembrane region" description="Helical" evidence="6">
    <location>
        <begin position="26"/>
        <end position="46"/>
    </location>
</feature>
<feature type="domain" description="Tyrosine-protein kinase G-rich" evidence="8">
    <location>
        <begin position="272"/>
        <end position="350"/>
    </location>
</feature>
<comment type="caution">
    <text evidence="9">The sequence shown here is derived from an EMBL/GenBank/DDBJ whole genome shotgun (WGS) entry which is preliminary data.</text>
</comment>
<keyword evidence="5 6" id="KW-0472">Membrane</keyword>
<accession>A0ABQ3I1P2</accession>
<reference evidence="10" key="1">
    <citation type="journal article" date="2019" name="Int. J. Syst. Evol. Microbiol.">
        <title>The Global Catalogue of Microorganisms (GCM) 10K type strain sequencing project: providing services to taxonomists for standard genome sequencing and annotation.</title>
        <authorList>
            <consortium name="The Broad Institute Genomics Platform"/>
            <consortium name="The Broad Institute Genome Sequencing Center for Infectious Disease"/>
            <person name="Wu L."/>
            <person name="Ma J."/>
        </authorList>
    </citation>
    <scope>NUCLEOTIDE SEQUENCE [LARGE SCALE GENOMIC DNA]</scope>
    <source>
        <strain evidence="10">CGMCC 1.15111</strain>
    </source>
</reference>
<feature type="transmembrane region" description="Helical" evidence="6">
    <location>
        <begin position="329"/>
        <end position="348"/>
    </location>
</feature>
<evidence type="ECO:0000256" key="6">
    <source>
        <dbReference type="SAM" id="Phobius"/>
    </source>
</evidence>
<keyword evidence="4 6" id="KW-1133">Transmembrane helix</keyword>
<evidence type="ECO:0000256" key="4">
    <source>
        <dbReference type="ARBA" id="ARBA00022989"/>
    </source>
</evidence>
<evidence type="ECO:0000259" key="8">
    <source>
        <dbReference type="Pfam" id="PF13807"/>
    </source>
</evidence>
<evidence type="ECO:0000256" key="5">
    <source>
        <dbReference type="ARBA" id="ARBA00023136"/>
    </source>
</evidence>
<name>A0ABQ3I1P2_9BACT</name>
<keyword evidence="10" id="KW-1185">Reference proteome</keyword>
<organism evidence="9 10">
    <name type="scientific">Roseivirga thermotolerans</name>
    <dbReference type="NCBI Taxonomy" id="1758176"/>
    <lineage>
        <taxon>Bacteria</taxon>
        <taxon>Pseudomonadati</taxon>
        <taxon>Bacteroidota</taxon>
        <taxon>Cytophagia</taxon>
        <taxon>Cytophagales</taxon>
        <taxon>Roseivirgaceae</taxon>
        <taxon>Roseivirga</taxon>
    </lineage>
</organism>
<dbReference type="RefSeq" id="WP_189628614.1">
    <property type="nucleotide sequence ID" value="NZ_BNAG01000001.1"/>
</dbReference>
<evidence type="ECO:0000256" key="2">
    <source>
        <dbReference type="ARBA" id="ARBA00022475"/>
    </source>
</evidence>
<protein>
    <submittedName>
        <fullName evidence="9">Chain-length determining protein</fullName>
    </submittedName>
</protein>
<dbReference type="EMBL" id="BNAG01000001">
    <property type="protein sequence ID" value="GHE53537.1"/>
    <property type="molecule type" value="Genomic_DNA"/>
</dbReference>
<dbReference type="InterPro" id="IPR050445">
    <property type="entry name" value="Bact_polysacc_biosynth/exp"/>
</dbReference>
<proteinExistence type="predicted"/>
<evidence type="ECO:0000313" key="9">
    <source>
        <dbReference type="EMBL" id="GHE53537.1"/>
    </source>
</evidence>
<keyword evidence="3 6" id="KW-0812">Transmembrane</keyword>
<comment type="subcellular location">
    <subcellularLocation>
        <location evidence="1">Cell membrane</location>
        <topology evidence="1">Multi-pass membrane protein</topology>
    </subcellularLocation>
</comment>
<dbReference type="PANTHER" id="PTHR32309">
    <property type="entry name" value="TYROSINE-PROTEIN KINASE"/>
    <property type="match status" value="1"/>
</dbReference>
<dbReference type="PANTHER" id="PTHR32309:SF13">
    <property type="entry name" value="FERRIC ENTEROBACTIN TRANSPORT PROTEIN FEPE"/>
    <property type="match status" value="1"/>
</dbReference>
<evidence type="ECO:0000256" key="1">
    <source>
        <dbReference type="ARBA" id="ARBA00004651"/>
    </source>
</evidence>
<dbReference type="Pfam" id="PF02706">
    <property type="entry name" value="Wzz"/>
    <property type="match status" value="1"/>
</dbReference>
<dbReference type="InterPro" id="IPR032807">
    <property type="entry name" value="GNVR"/>
</dbReference>
<feature type="domain" description="Polysaccharide chain length determinant N-terminal" evidence="7">
    <location>
        <begin position="9"/>
        <end position="63"/>
    </location>
</feature>
<sequence>MKELNSTNQEIDIINLLALLWQRRKFILKFTLISSVFGLFLALFSANEYQSSSTFVPQTKSETSGSIGGLAALAGINLNSATGANEIPTDLYPRIVSSLPYRLEVLNSNISVHEDTILYGDYLSRRKESVVEKVISYSLGLPGLIIDSFKSETENSDYQKLNYSDSFLLLDNRQNELVKKLEDIITLEYNKKDGYVRLVVTERNPMVAAQLALASVNALQKRITLFKTEMSKNLYDFTVEQWKKRQKELHELQDSLALFNESNQNLKSKFVQNILMRLETRYDVLNSVYIELSSQKEQVALQLEKDTPVFSIIDPVRVPNEKYGPNRTLLLVSCTFVGFVFAVGIVLLRKPFIMTKNRIIEYEK</sequence>
<evidence type="ECO:0000313" key="10">
    <source>
        <dbReference type="Proteomes" id="UP000658258"/>
    </source>
</evidence>
<dbReference type="InterPro" id="IPR003856">
    <property type="entry name" value="LPS_length_determ_N"/>
</dbReference>